<proteinExistence type="predicted"/>
<keyword evidence="2" id="KW-1185">Reference proteome</keyword>
<dbReference type="AlphaFoldDB" id="A0A5Q2F8E0"/>
<gene>
    <name evidence="1" type="ORF">Rai3103_05640</name>
</gene>
<reference evidence="1 2" key="1">
    <citation type="submission" date="2019-10" db="EMBL/GenBank/DDBJ databases">
        <title>Genomic analysis of Raineyella sp. CBA3103.</title>
        <authorList>
            <person name="Roh S.W."/>
        </authorList>
    </citation>
    <scope>NUCLEOTIDE SEQUENCE [LARGE SCALE GENOMIC DNA]</scope>
    <source>
        <strain evidence="1 2">CBA3103</strain>
    </source>
</reference>
<accession>A0A5Q2F8E0</accession>
<dbReference type="KEGG" id="rain:Rai3103_05640"/>
<sequence length="170" mass="18061">MTEQSQEILTPVAEREIVEELTRAAMTESLPEELGVFEADRDAYLDARGTIPPLAAAKDEATGFGAEIVVLLTPYVVAAALAAVKFVAGLLGDAIKEETKPQAASLIRRLFHLKAPDDEPGQPEALPPLSTEDLARVNAVVTDVCTRLDLGEVDARFVADAVTGRLALPA</sequence>
<organism evidence="1 2">
    <name type="scientific">Raineyella fluvialis</name>
    <dbReference type="NCBI Taxonomy" id="2662261"/>
    <lineage>
        <taxon>Bacteria</taxon>
        <taxon>Bacillati</taxon>
        <taxon>Actinomycetota</taxon>
        <taxon>Actinomycetes</taxon>
        <taxon>Propionibacteriales</taxon>
        <taxon>Propionibacteriaceae</taxon>
        <taxon>Raineyella</taxon>
    </lineage>
</organism>
<dbReference type="EMBL" id="CP045725">
    <property type="protein sequence ID" value="QGF23230.1"/>
    <property type="molecule type" value="Genomic_DNA"/>
</dbReference>
<evidence type="ECO:0000313" key="2">
    <source>
        <dbReference type="Proteomes" id="UP000386847"/>
    </source>
</evidence>
<protein>
    <submittedName>
        <fullName evidence="1">Uncharacterized protein</fullName>
    </submittedName>
</protein>
<evidence type="ECO:0000313" key="1">
    <source>
        <dbReference type="EMBL" id="QGF23230.1"/>
    </source>
</evidence>
<dbReference type="RefSeq" id="WP_153571760.1">
    <property type="nucleotide sequence ID" value="NZ_CP045725.1"/>
</dbReference>
<name>A0A5Q2F8E0_9ACTN</name>
<dbReference type="Proteomes" id="UP000386847">
    <property type="component" value="Chromosome"/>
</dbReference>